<name>A0A4D7C1S7_9SPHN</name>
<proteinExistence type="predicted"/>
<gene>
    <name evidence="2" type="ORF">E6W36_03530</name>
</gene>
<organism evidence="2 3">
    <name type="scientific">Hankyongella ginsenosidimutans</name>
    <dbReference type="NCBI Taxonomy" id="1763828"/>
    <lineage>
        <taxon>Bacteria</taxon>
        <taxon>Pseudomonadati</taxon>
        <taxon>Pseudomonadota</taxon>
        <taxon>Alphaproteobacteria</taxon>
        <taxon>Sphingomonadales</taxon>
        <taxon>Sphingomonadaceae</taxon>
        <taxon>Hankyongella</taxon>
    </lineage>
</organism>
<dbReference type="InterPro" id="IPR000866">
    <property type="entry name" value="AhpC/TSA"/>
</dbReference>
<evidence type="ECO:0000313" key="2">
    <source>
        <dbReference type="EMBL" id="QCI78991.1"/>
    </source>
</evidence>
<dbReference type="AlphaFoldDB" id="A0A4D7C1S7"/>
<accession>A0A4D7C1S7</accession>
<sequence length="161" mass="17661">MKATGDLLAALEERFRGVNRADLPLGARLSIVADAVRTLSPNFTYNVDQFVDRLKQVEAGVRAPVVGETMPGFMLPDSEGHFRTLDEILAGGPAIVVFYRGHWCPYCRLTISALAQIAPEVAPCRIVCITAERGNSPRPYGWRRAPIFRSCATWTTGTPCP</sequence>
<reference evidence="3" key="1">
    <citation type="submission" date="2019-04" db="EMBL/GenBank/DDBJ databases">
        <title>Complete genome sequence of Sphingomonas sp. W1-2-3.</title>
        <authorList>
            <person name="Im W.T."/>
        </authorList>
    </citation>
    <scope>NUCLEOTIDE SEQUENCE [LARGE SCALE GENOMIC DNA]</scope>
    <source>
        <strain evidence="3">W1-2-3</strain>
    </source>
</reference>
<protein>
    <submittedName>
        <fullName evidence="2">Redoxin domain-containing protein</fullName>
    </submittedName>
</protein>
<keyword evidence="3" id="KW-1185">Reference proteome</keyword>
<feature type="domain" description="Thioredoxin" evidence="1">
    <location>
        <begin position="64"/>
        <end position="161"/>
    </location>
</feature>
<dbReference type="InterPro" id="IPR013766">
    <property type="entry name" value="Thioredoxin_domain"/>
</dbReference>
<evidence type="ECO:0000259" key="1">
    <source>
        <dbReference type="PROSITE" id="PS51352"/>
    </source>
</evidence>
<dbReference type="SUPFAM" id="SSF52833">
    <property type="entry name" value="Thioredoxin-like"/>
    <property type="match status" value="1"/>
</dbReference>
<dbReference type="EMBL" id="CP039704">
    <property type="protein sequence ID" value="QCI78991.1"/>
    <property type="molecule type" value="Genomic_DNA"/>
</dbReference>
<dbReference type="Gene3D" id="3.40.30.10">
    <property type="entry name" value="Glutaredoxin"/>
    <property type="match status" value="1"/>
</dbReference>
<dbReference type="KEGG" id="hgn:E6W36_03530"/>
<dbReference type="GO" id="GO:0016491">
    <property type="term" value="F:oxidoreductase activity"/>
    <property type="evidence" value="ECO:0007669"/>
    <property type="project" value="InterPro"/>
</dbReference>
<dbReference type="GO" id="GO:0016209">
    <property type="term" value="F:antioxidant activity"/>
    <property type="evidence" value="ECO:0007669"/>
    <property type="project" value="InterPro"/>
</dbReference>
<dbReference type="Pfam" id="PF00578">
    <property type="entry name" value="AhpC-TSA"/>
    <property type="match status" value="1"/>
</dbReference>
<evidence type="ECO:0000313" key="3">
    <source>
        <dbReference type="Proteomes" id="UP000298714"/>
    </source>
</evidence>
<dbReference type="PROSITE" id="PS51352">
    <property type="entry name" value="THIOREDOXIN_2"/>
    <property type="match status" value="1"/>
</dbReference>
<dbReference type="InterPro" id="IPR036249">
    <property type="entry name" value="Thioredoxin-like_sf"/>
</dbReference>
<dbReference type="Proteomes" id="UP000298714">
    <property type="component" value="Chromosome"/>
</dbReference>